<evidence type="ECO:0000256" key="1">
    <source>
        <dbReference type="ARBA" id="ARBA00009941"/>
    </source>
</evidence>
<proteinExistence type="inferred from homology"/>
<evidence type="ECO:0000256" key="3">
    <source>
        <dbReference type="ARBA" id="ARBA00022729"/>
    </source>
</evidence>
<dbReference type="PRINTS" id="PR00776">
    <property type="entry name" value="HEMOGLOBNASE"/>
</dbReference>
<evidence type="ECO:0000259" key="10">
    <source>
        <dbReference type="Pfam" id="PF20985"/>
    </source>
</evidence>
<dbReference type="FunFam" id="1.10.132.130:FF:000001">
    <property type="entry name" value="Vacuolar-processing enzyme beta-isozyme"/>
    <property type="match status" value="1"/>
</dbReference>
<dbReference type="FunFam" id="3.40.50.1460:FF:000005">
    <property type="entry name" value="Vacuolar-processing enzyme beta-isozyme"/>
    <property type="match status" value="1"/>
</dbReference>
<dbReference type="PIRSF" id="PIRSF500139">
    <property type="entry name" value="AE"/>
    <property type="match status" value="1"/>
</dbReference>
<dbReference type="PANTHER" id="PTHR12000:SF50">
    <property type="entry name" value="VACUOLAR-PROCESSING ENZYME GAMMA-ISOZYME"/>
    <property type="match status" value="1"/>
</dbReference>
<keyword evidence="2" id="KW-0645">Protease</keyword>
<feature type="active site" description="Nucleophile" evidence="8">
    <location>
        <position position="221"/>
    </location>
</feature>
<keyword evidence="4" id="KW-0378">Hydrolase</keyword>
<feature type="signal peptide" evidence="9">
    <location>
        <begin position="1"/>
        <end position="24"/>
    </location>
</feature>
<sequence>MNRIASVVVVFLLTLLGLYGSVSAGRDLNGDHLRLPSEASVFFERIGGVADDDDDVTSGTRWAVLIAGSSGYWNYRHQADICHAYQLLRKGGLKDENIIVFMYDDIAFDEENPRPGVIINSPHGDDVYKGVPKDYTGEDVTVDNFFAVILGNQAALTGGSGKVVDSGPNDHIFVYYSDHGGPGVLGMPTSPYLYACDLIEVLKKKHASGTYKSLVFYLEACESGSIFEGLLPEGLNIYATTAANAEESSWGTYCPGEYPSPPPEYETCLGDLYSVAWMEDSDMHNLRTETLHQQYELVKTRTASDNSAYGSHVMQYGDIGLSKNSLFKYIGTNPANENYTFVDENSLMPSRKVTNQRDADLVHFWDKFRKAPEGSPRKVEAQKQFMEAMSHRMHIDHSVKLIGKLLFGIEKGSEILNTVRSAGQPLVDDWNCLKTLVRAFETHCGSLSQYGMKHMRAFGNICNARINKDQMAEASAQACVTFPSGPWSSLHKGFSA</sequence>
<dbReference type="InterPro" id="IPR048501">
    <property type="entry name" value="Legum_prodom"/>
</dbReference>
<organism evidence="11 12">
    <name type="scientific">Morella rubra</name>
    <name type="common">Chinese bayberry</name>
    <dbReference type="NCBI Taxonomy" id="262757"/>
    <lineage>
        <taxon>Eukaryota</taxon>
        <taxon>Viridiplantae</taxon>
        <taxon>Streptophyta</taxon>
        <taxon>Embryophyta</taxon>
        <taxon>Tracheophyta</taxon>
        <taxon>Spermatophyta</taxon>
        <taxon>Magnoliopsida</taxon>
        <taxon>eudicotyledons</taxon>
        <taxon>Gunneridae</taxon>
        <taxon>Pentapetalae</taxon>
        <taxon>rosids</taxon>
        <taxon>fabids</taxon>
        <taxon>Fagales</taxon>
        <taxon>Myricaceae</taxon>
        <taxon>Morella</taxon>
    </lineage>
</organism>
<dbReference type="OrthoDB" id="192611at2759"/>
<dbReference type="PANTHER" id="PTHR12000">
    <property type="entry name" value="HEMOGLOBINASE FAMILY MEMBER"/>
    <property type="match status" value="1"/>
</dbReference>
<dbReference type="Gene3D" id="3.40.50.1460">
    <property type="match status" value="1"/>
</dbReference>
<dbReference type="Pfam" id="PF01650">
    <property type="entry name" value="Peptidase_C13"/>
    <property type="match status" value="1"/>
</dbReference>
<evidence type="ECO:0000313" key="12">
    <source>
        <dbReference type="Proteomes" id="UP000516437"/>
    </source>
</evidence>
<comment type="similarity">
    <text evidence="1">Belongs to the peptidase C13 family.</text>
</comment>
<dbReference type="GO" id="GO:0051603">
    <property type="term" value="P:proteolysis involved in protein catabolic process"/>
    <property type="evidence" value="ECO:0007669"/>
    <property type="project" value="InterPro"/>
</dbReference>
<protein>
    <submittedName>
        <fullName evidence="11">Vacuolar-processing enzyme</fullName>
    </submittedName>
</protein>
<evidence type="ECO:0000256" key="2">
    <source>
        <dbReference type="ARBA" id="ARBA00022670"/>
    </source>
</evidence>
<accession>A0A6A1WAB6</accession>
<dbReference type="GO" id="GO:0004197">
    <property type="term" value="F:cysteine-type endopeptidase activity"/>
    <property type="evidence" value="ECO:0007669"/>
    <property type="project" value="InterPro"/>
</dbReference>
<reference evidence="11 12" key="1">
    <citation type="journal article" date="2019" name="Plant Biotechnol. J.">
        <title>The red bayberry genome and genetic basis of sex determination.</title>
        <authorList>
            <person name="Jia H.M."/>
            <person name="Jia H.J."/>
            <person name="Cai Q.L."/>
            <person name="Wang Y."/>
            <person name="Zhao H.B."/>
            <person name="Yang W.F."/>
            <person name="Wang G.Y."/>
            <person name="Li Y.H."/>
            <person name="Zhan D.L."/>
            <person name="Shen Y.T."/>
            <person name="Niu Q.F."/>
            <person name="Chang L."/>
            <person name="Qiu J."/>
            <person name="Zhao L."/>
            <person name="Xie H.B."/>
            <person name="Fu W.Y."/>
            <person name="Jin J."/>
            <person name="Li X.W."/>
            <person name="Jiao Y."/>
            <person name="Zhou C.C."/>
            <person name="Tu T."/>
            <person name="Chai C.Y."/>
            <person name="Gao J.L."/>
            <person name="Fan L.J."/>
            <person name="van de Weg E."/>
            <person name="Wang J.Y."/>
            <person name="Gao Z.S."/>
        </authorList>
    </citation>
    <scope>NUCLEOTIDE SEQUENCE [LARGE SCALE GENOMIC DNA]</scope>
    <source>
        <tissue evidence="11">Leaves</tissue>
    </source>
</reference>
<keyword evidence="3 9" id="KW-0732">Signal</keyword>
<evidence type="ECO:0000256" key="6">
    <source>
        <dbReference type="ARBA" id="ARBA00023157"/>
    </source>
</evidence>
<evidence type="ECO:0000256" key="9">
    <source>
        <dbReference type="SAM" id="SignalP"/>
    </source>
</evidence>
<dbReference type="PIRSF" id="PIRSF019663">
    <property type="entry name" value="Legumain"/>
    <property type="match status" value="1"/>
</dbReference>
<keyword evidence="7" id="KW-0325">Glycoprotein</keyword>
<keyword evidence="5" id="KW-0788">Thiol protease</keyword>
<dbReference type="InterPro" id="IPR043577">
    <property type="entry name" value="AE"/>
</dbReference>
<dbReference type="CDD" id="cd21115">
    <property type="entry name" value="legumain_C"/>
    <property type="match status" value="1"/>
</dbReference>
<keyword evidence="12" id="KW-1185">Reference proteome</keyword>
<gene>
    <name evidence="11" type="ORF">CJ030_MR3G005769</name>
</gene>
<evidence type="ECO:0000256" key="7">
    <source>
        <dbReference type="ARBA" id="ARBA00023180"/>
    </source>
</evidence>
<keyword evidence="6" id="KW-1015">Disulfide bond</keyword>
<dbReference type="Proteomes" id="UP000516437">
    <property type="component" value="Chromosome 3"/>
</dbReference>
<dbReference type="AlphaFoldDB" id="A0A6A1WAB6"/>
<dbReference type="GO" id="GO:0006624">
    <property type="term" value="P:vacuolar protein processing"/>
    <property type="evidence" value="ECO:0007669"/>
    <property type="project" value="TreeGrafter"/>
</dbReference>
<dbReference type="GO" id="GO:0005773">
    <property type="term" value="C:vacuole"/>
    <property type="evidence" value="ECO:0007669"/>
    <property type="project" value="GOC"/>
</dbReference>
<comment type="caution">
    <text evidence="11">The sequence shown here is derived from an EMBL/GenBank/DDBJ whole genome shotgun (WGS) entry which is preliminary data.</text>
</comment>
<dbReference type="Gene3D" id="1.10.132.130">
    <property type="match status" value="1"/>
</dbReference>
<name>A0A6A1WAB6_9ROSI</name>
<dbReference type="Pfam" id="PF20985">
    <property type="entry name" value="Legum_prodom"/>
    <property type="match status" value="1"/>
</dbReference>
<dbReference type="InterPro" id="IPR046427">
    <property type="entry name" value="Legumain_prodom_sf"/>
</dbReference>
<evidence type="ECO:0000256" key="5">
    <source>
        <dbReference type="ARBA" id="ARBA00022807"/>
    </source>
</evidence>
<evidence type="ECO:0000256" key="4">
    <source>
        <dbReference type="ARBA" id="ARBA00022801"/>
    </source>
</evidence>
<dbReference type="InterPro" id="IPR001096">
    <property type="entry name" value="Peptidase_C13"/>
</dbReference>
<evidence type="ECO:0000313" key="11">
    <source>
        <dbReference type="EMBL" id="KAB1219760.1"/>
    </source>
</evidence>
<evidence type="ECO:0000256" key="8">
    <source>
        <dbReference type="PIRSR" id="PIRSR019663-1"/>
    </source>
</evidence>
<feature type="chain" id="PRO_5025504048" evidence="9">
    <location>
        <begin position="25"/>
        <end position="496"/>
    </location>
</feature>
<dbReference type="EMBL" id="RXIC02000021">
    <property type="protein sequence ID" value="KAB1219760.1"/>
    <property type="molecule type" value="Genomic_DNA"/>
</dbReference>
<feature type="active site" evidence="8">
    <location>
        <position position="179"/>
    </location>
</feature>
<feature type="domain" description="Legumain prodomain" evidence="10">
    <location>
        <begin position="383"/>
        <end position="479"/>
    </location>
</feature>